<dbReference type="Proteomes" id="UP001165079">
    <property type="component" value="Unassembled WGS sequence"/>
</dbReference>
<organism evidence="1 2">
    <name type="scientific">Actinorhabdospora filicis</name>
    <dbReference type="NCBI Taxonomy" id="1785913"/>
    <lineage>
        <taxon>Bacteria</taxon>
        <taxon>Bacillati</taxon>
        <taxon>Actinomycetota</taxon>
        <taxon>Actinomycetes</taxon>
        <taxon>Micromonosporales</taxon>
        <taxon>Micromonosporaceae</taxon>
        <taxon>Actinorhabdospora</taxon>
    </lineage>
</organism>
<dbReference type="RefSeq" id="WP_285664735.1">
    <property type="nucleotide sequence ID" value="NZ_BSTX01000003.1"/>
</dbReference>
<reference evidence="1" key="1">
    <citation type="submission" date="2023-03" db="EMBL/GenBank/DDBJ databases">
        <title>Actinorhabdospora filicis NBRC 111898.</title>
        <authorList>
            <person name="Ichikawa N."/>
            <person name="Sato H."/>
            <person name="Tonouchi N."/>
        </authorList>
    </citation>
    <scope>NUCLEOTIDE SEQUENCE</scope>
    <source>
        <strain evidence="1">NBRC 111898</strain>
    </source>
</reference>
<protein>
    <submittedName>
        <fullName evidence="1">Uncharacterized protein</fullName>
    </submittedName>
</protein>
<keyword evidence="2" id="KW-1185">Reference proteome</keyword>
<sequence length="63" mass="7283">MRLVNRISDAIVDKLAPRTTVQAAGFHCTRCYCDDNCRYCYKYCCYDAAETKCYYDRTCTGPC</sequence>
<accession>A0A9W6SMD2</accession>
<comment type="caution">
    <text evidence="1">The sequence shown here is derived from an EMBL/GenBank/DDBJ whole genome shotgun (WGS) entry which is preliminary data.</text>
</comment>
<proteinExistence type="predicted"/>
<name>A0A9W6SMD2_9ACTN</name>
<dbReference type="AlphaFoldDB" id="A0A9W6SMD2"/>
<dbReference type="EMBL" id="BSTX01000003">
    <property type="protein sequence ID" value="GLZ79585.1"/>
    <property type="molecule type" value="Genomic_DNA"/>
</dbReference>
<evidence type="ECO:0000313" key="2">
    <source>
        <dbReference type="Proteomes" id="UP001165079"/>
    </source>
</evidence>
<gene>
    <name evidence="1" type="ORF">Afil01_43920</name>
</gene>
<evidence type="ECO:0000313" key="1">
    <source>
        <dbReference type="EMBL" id="GLZ79585.1"/>
    </source>
</evidence>